<evidence type="ECO:0000256" key="3">
    <source>
        <dbReference type="ARBA" id="ARBA00023163"/>
    </source>
</evidence>
<dbReference type="InterPro" id="IPR013272">
    <property type="entry name" value="Vps72/YL1_C"/>
</dbReference>
<dbReference type="GO" id="GO:0034080">
    <property type="term" value="P:CENP-A containing chromatin assembly"/>
    <property type="evidence" value="ECO:0007669"/>
    <property type="project" value="EnsemblFungi"/>
</dbReference>
<evidence type="ECO:0000256" key="1">
    <source>
        <dbReference type="ARBA" id="ARBA00004123"/>
    </source>
</evidence>
<dbReference type="SMART" id="SM00993">
    <property type="entry name" value="YL1_C"/>
    <property type="match status" value="1"/>
</dbReference>
<dbReference type="GO" id="GO:0006338">
    <property type="term" value="P:chromatin remodeling"/>
    <property type="evidence" value="ECO:0007669"/>
    <property type="project" value="EnsemblFungi"/>
</dbReference>
<evidence type="ECO:0000313" key="8">
    <source>
        <dbReference type="Proteomes" id="UP000095038"/>
    </source>
</evidence>
<evidence type="ECO:0000256" key="4">
    <source>
        <dbReference type="ARBA" id="ARBA00023242"/>
    </source>
</evidence>
<accession>A0A1D2VDC6</accession>
<keyword evidence="4" id="KW-0539">Nucleus</keyword>
<evidence type="ECO:0000259" key="6">
    <source>
        <dbReference type="SMART" id="SM00993"/>
    </source>
</evidence>
<dbReference type="Proteomes" id="UP000095038">
    <property type="component" value="Unassembled WGS sequence"/>
</dbReference>
<dbReference type="AlphaFoldDB" id="A0A1D2VDC6"/>
<protein>
    <recommendedName>
        <fullName evidence="6">Vps72/YL1 C-terminal domain-containing protein</fullName>
    </recommendedName>
</protein>
<dbReference type="GeneID" id="30965632"/>
<feature type="domain" description="Vps72/YL1 C-terminal" evidence="6">
    <location>
        <begin position="83"/>
        <end position="112"/>
    </location>
</feature>
<evidence type="ECO:0000313" key="7">
    <source>
        <dbReference type="EMBL" id="ODV59493.1"/>
    </source>
</evidence>
<dbReference type="GO" id="GO:0031011">
    <property type="term" value="C:Ino80 complex"/>
    <property type="evidence" value="ECO:0007669"/>
    <property type="project" value="EnsemblFungi"/>
</dbReference>
<dbReference type="PANTHER" id="PTHR31200">
    <property type="entry name" value="INO80 COMPLEX SUBUNIT C"/>
    <property type="match status" value="1"/>
</dbReference>
<dbReference type="InParanoid" id="A0A1D2VDC6"/>
<keyword evidence="3" id="KW-0804">Transcription</keyword>
<dbReference type="InterPro" id="IPR029525">
    <property type="entry name" value="INO80C/Ies6"/>
</dbReference>
<dbReference type="FunCoup" id="A0A1D2VDC6">
    <property type="interactions" value="52"/>
</dbReference>
<dbReference type="EMBL" id="KV454486">
    <property type="protein sequence ID" value="ODV59493.1"/>
    <property type="molecule type" value="Genomic_DNA"/>
</dbReference>
<proteinExistence type="predicted"/>
<keyword evidence="2" id="KW-0805">Transcription regulation</keyword>
<sequence length="135" mass="15798">MPPLTDDIYQAAVQRPARFKNPKWKTPYRRHKPLRQLLSDEQKRLNNTDVDNKDGTNGNARKDFNQVTYFSLDAYPSLKPRKHYCDITGLKGNYKTPNNGLRYYNVEVYNDVIKTMTSGVDQQYLELRNANIVLK</sequence>
<evidence type="ECO:0000256" key="2">
    <source>
        <dbReference type="ARBA" id="ARBA00023015"/>
    </source>
</evidence>
<keyword evidence="8" id="KW-1185">Reference proteome</keyword>
<dbReference type="STRING" id="1344418.A0A1D2VDC6"/>
<comment type="subcellular location">
    <subcellularLocation>
        <location evidence="1">Nucleus</location>
    </subcellularLocation>
</comment>
<reference evidence="8" key="1">
    <citation type="submission" date="2016-05" db="EMBL/GenBank/DDBJ databases">
        <title>Comparative genomics of biotechnologically important yeasts.</title>
        <authorList>
            <consortium name="DOE Joint Genome Institute"/>
            <person name="Riley R."/>
            <person name="Haridas S."/>
            <person name="Wolfe K.H."/>
            <person name="Lopes M.R."/>
            <person name="Hittinger C.T."/>
            <person name="Goker M."/>
            <person name="Salamov A."/>
            <person name="Wisecaver J."/>
            <person name="Long T.M."/>
            <person name="Aerts A.L."/>
            <person name="Barry K."/>
            <person name="Choi C."/>
            <person name="Clum A."/>
            <person name="Coughlan A.Y."/>
            <person name="Deshpande S."/>
            <person name="Douglass A.P."/>
            <person name="Hanson S.J."/>
            <person name="Klenk H.-P."/>
            <person name="Labutti K."/>
            <person name="Lapidus A."/>
            <person name="Lindquist E."/>
            <person name="Lipzen A."/>
            <person name="Meier-Kolthoff J.P."/>
            <person name="Ohm R.A."/>
            <person name="Otillar R.P."/>
            <person name="Pangilinan J."/>
            <person name="Peng Y."/>
            <person name="Rokas A."/>
            <person name="Rosa C.A."/>
            <person name="Scheuner C."/>
            <person name="Sibirny A.A."/>
            <person name="Slot J.C."/>
            <person name="Stielow J.B."/>
            <person name="Sun H."/>
            <person name="Kurtzman C.P."/>
            <person name="Blackwell M."/>
            <person name="Grigoriev I.V."/>
            <person name="Jeffries T.W."/>
        </authorList>
    </citation>
    <scope>NUCLEOTIDE SEQUENCE [LARGE SCALE GENOMIC DNA]</scope>
    <source>
        <strain evidence="8">DSM 1968</strain>
    </source>
</reference>
<gene>
    <name evidence="7" type="ORF">ASCRUDRAFT_71842</name>
</gene>
<evidence type="ECO:0000256" key="5">
    <source>
        <dbReference type="SAM" id="MobiDB-lite"/>
    </source>
</evidence>
<organism evidence="7 8">
    <name type="scientific">Ascoidea rubescens DSM 1968</name>
    <dbReference type="NCBI Taxonomy" id="1344418"/>
    <lineage>
        <taxon>Eukaryota</taxon>
        <taxon>Fungi</taxon>
        <taxon>Dikarya</taxon>
        <taxon>Ascomycota</taxon>
        <taxon>Saccharomycotina</taxon>
        <taxon>Saccharomycetes</taxon>
        <taxon>Ascoideaceae</taxon>
        <taxon>Ascoidea</taxon>
    </lineage>
</organism>
<dbReference type="OrthoDB" id="49520at2759"/>
<feature type="region of interest" description="Disordered" evidence="5">
    <location>
        <begin position="40"/>
        <end position="61"/>
    </location>
</feature>
<dbReference type="PANTHER" id="PTHR31200:SF1">
    <property type="entry name" value="INO80 COMPLEX SUBUNIT C"/>
    <property type="match status" value="1"/>
</dbReference>
<name>A0A1D2VDC6_9ASCO</name>
<dbReference type="RefSeq" id="XP_020045800.1">
    <property type="nucleotide sequence ID" value="XM_020191996.1"/>
</dbReference>
<dbReference type="Pfam" id="PF08265">
    <property type="entry name" value="YL1_C"/>
    <property type="match status" value="1"/>
</dbReference>